<reference evidence="5 6" key="1">
    <citation type="submission" date="2019-01" db="EMBL/GenBank/DDBJ databases">
        <authorList>
            <person name="Li J."/>
        </authorList>
    </citation>
    <scope>NUCLEOTIDE SEQUENCE [LARGE SCALE GENOMIC DNA]</scope>
    <source>
        <strain evidence="5 6">CCUG 35506</strain>
    </source>
</reference>
<dbReference type="PANTHER" id="PTHR30061">
    <property type="entry name" value="MALTOSE-BINDING PERIPLASMIC PROTEIN"/>
    <property type="match status" value="1"/>
</dbReference>
<dbReference type="Gene3D" id="3.40.190.10">
    <property type="entry name" value="Periplasmic binding protein-like II"/>
    <property type="match status" value="1"/>
</dbReference>
<evidence type="ECO:0000256" key="4">
    <source>
        <dbReference type="SAM" id="SignalP"/>
    </source>
</evidence>
<feature type="signal peptide" evidence="4">
    <location>
        <begin position="1"/>
        <end position="23"/>
    </location>
</feature>
<accession>A0A4Q2JNT6</accession>
<protein>
    <submittedName>
        <fullName evidence="5">Sugar ABC transporter substrate-binding protein</fullName>
    </submittedName>
</protein>
<dbReference type="GO" id="GO:1901982">
    <property type="term" value="F:maltose binding"/>
    <property type="evidence" value="ECO:0007669"/>
    <property type="project" value="TreeGrafter"/>
</dbReference>
<comment type="caution">
    <text evidence="5">The sequence shown here is derived from an EMBL/GenBank/DDBJ whole genome shotgun (WGS) entry which is preliminary data.</text>
</comment>
<dbReference type="Proteomes" id="UP000292935">
    <property type="component" value="Unassembled WGS sequence"/>
</dbReference>
<evidence type="ECO:0000313" key="6">
    <source>
        <dbReference type="Proteomes" id="UP000292935"/>
    </source>
</evidence>
<dbReference type="GO" id="GO:0055052">
    <property type="term" value="C:ATP-binding cassette (ABC) transporter complex, substrate-binding subunit-containing"/>
    <property type="evidence" value="ECO:0007669"/>
    <property type="project" value="TreeGrafter"/>
</dbReference>
<dbReference type="RefSeq" id="WP_129231016.1">
    <property type="nucleotide sequence ID" value="NZ_SDPO01000002.1"/>
</dbReference>
<dbReference type="InterPro" id="IPR006059">
    <property type="entry name" value="SBP"/>
</dbReference>
<dbReference type="CDD" id="cd13585">
    <property type="entry name" value="PBP2_TMBP_like"/>
    <property type="match status" value="1"/>
</dbReference>
<dbReference type="PANTHER" id="PTHR30061:SF50">
    <property type="entry name" value="MALTOSE_MALTODEXTRIN-BINDING PERIPLASMIC PROTEIN"/>
    <property type="match status" value="1"/>
</dbReference>
<keyword evidence="3 4" id="KW-0732">Signal</keyword>
<dbReference type="PROSITE" id="PS51257">
    <property type="entry name" value="PROKAR_LIPOPROTEIN"/>
    <property type="match status" value="1"/>
</dbReference>
<keyword evidence="2" id="KW-0813">Transport</keyword>
<evidence type="ECO:0000256" key="1">
    <source>
        <dbReference type="ARBA" id="ARBA00008520"/>
    </source>
</evidence>
<organism evidence="5 6">
    <name type="scientific">Agromyces fucosus</name>
    <dbReference type="NCBI Taxonomy" id="41985"/>
    <lineage>
        <taxon>Bacteria</taxon>
        <taxon>Bacillati</taxon>
        <taxon>Actinomycetota</taxon>
        <taxon>Actinomycetes</taxon>
        <taxon>Micrococcales</taxon>
        <taxon>Microbacteriaceae</taxon>
        <taxon>Agromyces</taxon>
    </lineage>
</organism>
<gene>
    <name evidence="5" type="ORF">ESP57_06715</name>
</gene>
<evidence type="ECO:0000256" key="3">
    <source>
        <dbReference type="ARBA" id="ARBA00022729"/>
    </source>
</evidence>
<dbReference type="Pfam" id="PF01547">
    <property type="entry name" value="SBP_bac_1"/>
    <property type="match status" value="1"/>
</dbReference>
<keyword evidence="6" id="KW-1185">Reference proteome</keyword>
<dbReference type="GO" id="GO:0015768">
    <property type="term" value="P:maltose transport"/>
    <property type="evidence" value="ECO:0007669"/>
    <property type="project" value="TreeGrafter"/>
</dbReference>
<evidence type="ECO:0000313" key="5">
    <source>
        <dbReference type="EMBL" id="RXZ48684.1"/>
    </source>
</evidence>
<comment type="similarity">
    <text evidence="1">Belongs to the bacterial solute-binding protein 1 family.</text>
</comment>
<dbReference type="AlphaFoldDB" id="A0A4Q2JNT6"/>
<dbReference type="OrthoDB" id="9780991at2"/>
<evidence type="ECO:0000256" key="2">
    <source>
        <dbReference type="ARBA" id="ARBA00022448"/>
    </source>
</evidence>
<proteinExistence type="inferred from homology"/>
<sequence>MTRRHLRLAAVAAAGALALTACASNTPTAPAADGEVTGEVTMWMYPVIKDEAASKQYWADTETAFEEEYPGVDLTIELQTFDKRDAQISAALAANTGPDLVLITPDQAATYLTVGGLLPVDEAIAEDRDAFYEGTLSAATFDDELYGVPLFQNVFTTAYNTEIFEAAGLDLPKTWDDVLDAAPVLAKQGIAVMDYAGSTEQTLNLSFYPFLWQAGGRVFTEDGSDIAFDSKEGVEALQFLVDLQEAGGLPADAATAGPAVEGAPIASGKAAMRATTFLPEVNQMRAALGEDAFALGEPLEGEMQATYGNPGLLSLTSINKKENREAAYAVLSFLTSAEQQSALNAAAVNFPTRTDVGAPGEGPDFEALGSALESANPGEPSPVARQVMGVLAPYIQAALAGDLSPKEALEKAADEARAELDRA</sequence>
<dbReference type="SUPFAM" id="SSF53850">
    <property type="entry name" value="Periplasmic binding protein-like II"/>
    <property type="match status" value="1"/>
</dbReference>
<feature type="chain" id="PRO_5038666370" evidence="4">
    <location>
        <begin position="24"/>
        <end position="423"/>
    </location>
</feature>
<dbReference type="GO" id="GO:0042956">
    <property type="term" value="P:maltodextrin transmembrane transport"/>
    <property type="evidence" value="ECO:0007669"/>
    <property type="project" value="TreeGrafter"/>
</dbReference>
<dbReference type="EMBL" id="SDPO01000002">
    <property type="protein sequence ID" value="RXZ48684.1"/>
    <property type="molecule type" value="Genomic_DNA"/>
</dbReference>
<name>A0A4Q2JNT6_9MICO</name>